<gene>
    <name evidence="1" type="ORF">AMECASPLE_037991</name>
</gene>
<comment type="caution">
    <text evidence="1">The sequence shown here is derived from an EMBL/GenBank/DDBJ whole genome shotgun (WGS) entry which is preliminary data.</text>
</comment>
<evidence type="ECO:0000313" key="2">
    <source>
        <dbReference type="Proteomes" id="UP001469553"/>
    </source>
</evidence>
<dbReference type="Proteomes" id="UP001469553">
    <property type="component" value="Unassembled WGS sequence"/>
</dbReference>
<evidence type="ECO:0000313" key="1">
    <source>
        <dbReference type="EMBL" id="MEQ2282194.1"/>
    </source>
</evidence>
<protein>
    <submittedName>
        <fullName evidence="1">Uncharacterized protein</fullName>
    </submittedName>
</protein>
<sequence length="102" mass="11662">MKVRGKEWWERVVLTVYTNHEQKQNFCMPHVRSGQSIIVAHLSSLSPLSTLSFHLLGKIHHFTKPFVYLFSETDSHNKLDADDGSESALKSNLSVREHCKAV</sequence>
<dbReference type="EMBL" id="JAHRIP010006726">
    <property type="protein sequence ID" value="MEQ2282194.1"/>
    <property type="molecule type" value="Genomic_DNA"/>
</dbReference>
<proteinExistence type="predicted"/>
<keyword evidence="2" id="KW-1185">Reference proteome</keyword>
<accession>A0ABV0XL36</accession>
<name>A0ABV0XL36_9TELE</name>
<organism evidence="1 2">
    <name type="scientific">Ameca splendens</name>
    <dbReference type="NCBI Taxonomy" id="208324"/>
    <lineage>
        <taxon>Eukaryota</taxon>
        <taxon>Metazoa</taxon>
        <taxon>Chordata</taxon>
        <taxon>Craniata</taxon>
        <taxon>Vertebrata</taxon>
        <taxon>Euteleostomi</taxon>
        <taxon>Actinopterygii</taxon>
        <taxon>Neopterygii</taxon>
        <taxon>Teleostei</taxon>
        <taxon>Neoteleostei</taxon>
        <taxon>Acanthomorphata</taxon>
        <taxon>Ovalentaria</taxon>
        <taxon>Atherinomorphae</taxon>
        <taxon>Cyprinodontiformes</taxon>
        <taxon>Goodeidae</taxon>
        <taxon>Ameca</taxon>
    </lineage>
</organism>
<reference evidence="1 2" key="1">
    <citation type="submission" date="2021-06" db="EMBL/GenBank/DDBJ databases">
        <authorList>
            <person name="Palmer J.M."/>
        </authorList>
    </citation>
    <scope>NUCLEOTIDE SEQUENCE [LARGE SCALE GENOMIC DNA]</scope>
    <source>
        <strain evidence="1 2">AS_MEX2019</strain>
        <tissue evidence="1">Muscle</tissue>
    </source>
</reference>